<evidence type="ECO:0000256" key="1">
    <source>
        <dbReference type="ARBA" id="ARBA00006738"/>
    </source>
</evidence>
<dbReference type="HAMAP" id="MF_00048">
    <property type="entry name" value="UPF0102"/>
    <property type="match status" value="1"/>
</dbReference>
<dbReference type="Proteomes" id="UP000199626">
    <property type="component" value="Unassembled WGS sequence"/>
</dbReference>
<keyword evidence="3" id="KW-0540">Nuclease</keyword>
<evidence type="ECO:0000313" key="3">
    <source>
        <dbReference type="EMBL" id="SDB17819.1"/>
    </source>
</evidence>
<dbReference type="SUPFAM" id="SSF52980">
    <property type="entry name" value="Restriction endonuclease-like"/>
    <property type="match status" value="1"/>
</dbReference>
<dbReference type="NCBIfam" id="NF009150">
    <property type="entry name" value="PRK12497.1-3"/>
    <property type="match status" value="1"/>
</dbReference>
<evidence type="ECO:0000313" key="4">
    <source>
        <dbReference type="Proteomes" id="UP000199626"/>
    </source>
</evidence>
<dbReference type="GO" id="GO:0003676">
    <property type="term" value="F:nucleic acid binding"/>
    <property type="evidence" value="ECO:0007669"/>
    <property type="project" value="InterPro"/>
</dbReference>
<sequence>MSRKTTGNAGEQAARRLLEQHGLQHVQSNYRCDLGEIDLIMRDHHHWVFVEVKSRDNEVFAHILEQITAAQCQRIRRCAQFFLMEHQLNEHTTALRFDVVTVVNSTQQAQWLQDAF</sequence>
<proteinExistence type="inferred from homology"/>
<dbReference type="Gene3D" id="3.40.1350.10">
    <property type="match status" value="1"/>
</dbReference>
<evidence type="ECO:0000256" key="2">
    <source>
        <dbReference type="HAMAP-Rule" id="MF_00048"/>
    </source>
</evidence>
<dbReference type="OrthoDB" id="9794876at2"/>
<dbReference type="STRING" id="1159017.SAMN02927930_00667"/>
<dbReference type="GO" id="GO:0004519">
    <property type="term" value="F:endonuclease activity"/>
    <property type="evidence" value="ECO:0007669"/>
    <property type="project" value="UniProtKB-KW"/>
</dbReference>
<dbReference type="AlphaFoldDB" id="A0A1G6BB70"/>
<dbReference type="Pfam" id="PF02021">
    <property type="entry name" value="UPF0102"/>
    <property type="match status" value="1"/>
</dbReference>
<dbReference type="RefSeq" id="WP_092591745.1">
    <property type="nucleotide sequence ID" value="NZ_FMXN01000003.1"/>
</dbReference>
<keyword evidence="3" id="KW-0378">Hydrolase</keyword>
<keyword evidence="3" id="KW-0255">Endonuclease</keyword>
<name>A0A1G6BB70_9GAMM</name>
<comment type="similarity">
    <text evidence="1 2">Belongs to the UPF0102 family.</text>
</comment>
<dbReference type="EMBL" id="FMXN01000003">
    <property type="protein sequence ID" value="SDB17819.1"/>
    <property type="molecule type" value="Genomic_DNA"/>
</dbReference>
<dbReference type="InterPro" id="IPR011335">
    <property type="entry name" value="Restrct_endonuc-II-like"/>
</dbReference>
<organism evidence="3 4">
    <name type="scientific">Pseudidiomarina indica</name>
    <dbReference type="NCBI Taxonomy" id="1159017"/>
    <lineage>
        <taxon>Bacteria</taxon>
        <taxon>Pseudomonadati</taxon>
        <taxon>Pseudomonadota</taxon>
        <taxon>Gammaproteobacteria</taxon>
        <taxon>Alteromonadales</taxon>
        <taxon>Idiomarinaceae</taxon>
        <taxon>Pseudidiomarina</taxon>
    </lineage>
</organism>
<dbReference type="PANTHER" id="PTHR34039">
    <property type="entry name" value="UPF0102 PROTEIN YRAN"/>
    <property type="match status" value="1"/>
</dbReference>
<dbReference type="InterPro" id="IPR011856">
    <property type="entry name" value="tRNA_endonuc-like_dom_sf"/>
</dbReference>
<dbReference type="NCBIfam" id="TIGR00252">
    <property type="entry name" value="YraN family protein"/>
    <property type="match status" value="1"/>
</dbReference>
<accession>A0A1G6BB70</accession>
<dbReference type="CDD" id="cd20736">
    <property type="entry name" value="PoNe_Nuclease"/>
    <property type="match status" value="1"/>
</dbReference>
<dbReference type="InterPro" id="IPR003509">
    <property type="entry name" value="UPF0102_YraN-like"/>
</dbReference>
<keyword evidence="4" id="KW-1185">Reference proteome</keyword>
<reference evidence="4" key="1">
    <citation type="submission" date="2016-10" db="EMBL/GenBank/DDBJ databases">
        <authorList>
            <person name="Varghese N."/>
            <person name="Submissions S."/>
        </authorList>
    </citation>
    <scope>NUCLEOTIDE SEQUENCE [LARGE SCALE GENOMIC DNA]</scope>
    <source>
        <strain evidence="4">CGMCC 1.10824</strain>
    </source>
</reference>
<dbReference type="PANTHER" id="PTHR34039:SF1">
    <property type="entry name" value="UPF0102 PROTEIN YRAN"/>
    <property type="match status" value="1"/>
</dbReference>
<protein>
    <recommendedName>
        <fullName evidence="2">UPF0102 protein SAMN02927930_00667</fullName>
    </recommendedName>
</protein>
<gene>
    <name evidence="3" type="ORF">SAMN02927930_00667</name>
</gene>